<protein>
    <submittedName>
        <fullName evidence="3">Acetyl-CoA C-acetyltransferase</fullName>
    </submittedName>
</protein>
<sequence length="386" mass="40805">MRGVSVIGIGETKMGKYPGTLKDMIREGAEKAISDAKIDKKLIEAIYFGNFNGSFWSGQSLMGPLVAEAIGLEDLPTMRLEGACATGSLAFRQGFYSIACGLYDVVLVGGAELMTHKSTPVITEGLASATDVELEAKVGATFPSLFALAANRYFYEYGNVREEMAMAAVQNHANACLNPDAQMHKRIDVDTVKNGFPVAYPLTVYDCSLVSDGSAFIVLAASEIADKISGSKIVDVLGSGHGGSTIQVSTKNITSFAATRNAAKEAYGMAGLKPSDIDFAEVHDCFTITQIINIEDLGFFEKGRGARAISEGRTALDGAIPINSSGGLKAKGHPIGATGLSQIFEVVTQLRGDAGERQIKNARIGLNHNLGGMGATCVINIFRGRE</sequence>
<dbReference type="Pfam" id="PF22691">
    <property type="entry name" value="Thiolase_C_1"/>
    <property type="match status" value="1"/>
</dbReference>
<dbReference type="PANTHER" id="PTHR42870">
    <property type="entry name" value="ACETYL-COA C-ACETYLTRANSFERASE"/>
    <property type="match status" value="1"/>
</dbReference>
<dbReference type="InterPro" id="IPR020616">
    <property type="entry name" value="Thiolase_N"/>
</dbReference>
<proteinExistence type="predicted"/>
<dbReference type="Proteomes" id="UP000192790">
    <property type="component" value="Unassembled WGS sequence"/>
</dbReference>
<dbReference type="PIRSF" id="PIRSF000429">
    <property type="entry name" value="Ac-CoA_Ac_transf"/>
    <property type="match status" value="1"/>
</dbReference>
<feature type="domain" description="Thiolase C-terminal" evidence="2">
    <location>
        <begin position="249"/>
        <end position="382"/>
    </location>
</feature>
<name>A0A1W2A1D6_9FIRM</name>
<evidence type="ECO:0000259" key="2">
    <source>
        <dbReference type="Pfam" id="PF22691"/>
    </source>
</evidence>
<dbReference type="InterPro" id="IPR016039">
    <property type="entry name" value="Thiolase-like"/>
</dbReference>
<dbReference type="Gene3D" id="3.40.47.10">
    <property type="match status" value="1"/>
</dbReference>
<evidence type="ECO:0000313" key="3">
    <source>
        <dbReference type="EMBL" id="SMC54426.1"/>
    </source>
</evidence>
<dbReference type="Pfam" id="PF00108">
    <property type="entry name" value="Thiolase_N"/>
    <property type="match status" value="1"/>
</dbReference>
<dbReference type="PANTHER" id="PTHR42870:SF6">
    <property type="entry name" value="ACETYL-COA C-ACYLTRANSFERASE"/>
    <property type="match status" value="1"/>
</dbReference>
<dbReference type="NCBIfam" id="NF004720">
    <property type="entry name" value="PRK06064.1"/>
    <property type="match status" value="1"/>
</dbReference>
<dbReference type="OrthoDB" id="9764892at2"/>
<dbReference type="STRING" id="1122930.SAMN02745168_1390"/>
<dbReference type="RefSeq" id="WP_084234008.1">
    <property type="nucleotide sequence ID" value="NZ_FWXW01000003.1"/>
</dbReference>
<dbReference type="SUPFAM" id="SSF53901">
    <property type="entry name" value="Thiolase-like"/>
    <property type="match status" value="2"/>
</dbReference>
<dbReference type="EMBL" id="FWXW01000003">
    <property type="protein sequence ID" value="SMC54426.1"/>
    <property type="molecule type" value="Genomic_DNA"/>
</dbReference>
<evidence type="ECO:0000313" key="4">
    <source>
        <dbReference type="Proteomes" id="UP000192790"/>
    </source>
</evidence>
<organism evidence="3 4">
    <name type="scientific">Papillibacter cinnamivorans DSM 12816</name>
    <dbReference type="NCBI Taxonomy" id="1122930"/>
    <lineage>
        <taxon>Bacteria</taxon>
        <taxon>Bacillati</taxon>
        <taxon>Bacillota</taxon>
        <taxon>Clostridia</taxon>
        <taxon>Eubacteriales</taxon>
        <taxon>Oscillospiraceae</taxon>
        <taxon>Papillibacter</taxon>
    </lineage>
</organism>
<accession>A0A1W2A1D6</accession>
<dbReference type="GO" id="GO:0016747">
    <property type="term" value="F:acyltransferase activity, transferring groups other than amino-acyl groups"/>
    <property type="evidence" value="ECO:0007669"/>
    <property type="project" value="InterPro"/>
</dbReference>
<dbReference type="AlphaFoldDB" id="A0A1W2A1D6"/>
<reference evidence="3 4" key="1">
    <citation type="submission" date="2017-04" db="EMBL/GenBank/DDBJ databases">
        <authorList>
            <person name="Afonso C.L."/>
            <person name="Miller P.J."/>
            <person name="Scott M.A."/>
            <person name="Spackman E."/>
            <person name="Goraichik I."/>
            <person name="Dimitrov K.M."/>
            <person name="Suarez D.L."/>
            <person name="Swayne D.E."/>
        </authorList>
    </citation>
    <scope>NUCLEOTIDE SEQUENCE [LARGE SCALE GENOMIC DNA]</scope>
    <source>
        <strain evidence="3 4">DSM 12816</strain>
    </source>
</reference>
<keyword evidence="3" id="KW-0808">Transferase</keyword>
<gene>
    <name evidence="3" type="ORF">SAMN02745168_1390</name>
</gene>
<evidence type="ECO:0000259" key="1">
    <source>
        <dbReference type="Pfam" id="PF00108"/>
    </source>
</evidence>
<feature type="domain" description="Thiolase N-terminal" evidence="1">
    <location>
        <begin position="5"/>
        <end position="187"/>
    </location>
</feature>
<dbReference type="InterPro" id="IPR002155">
    <property type="entry name" value="Thiolase"/>
</dbReference>
<keyword evidence="4" id="KW-1185">Reference proteome</keyword>
<dbReference type="InterPro" id="IPR055140">
    <property type="entry name" value="Thiolase_C_2"/>
</dbReference>
<dbReference type="CDD" id="cd00829">
    <property type="entry name" value="SCP-x_thiolase"/>
    <property type="match status" value="1"/>
</dbReference>